<keyword evidence="3 14" id="KW-0645">Protease</keyword>
<comment type="similarity">
    <text evidence="15">Belongs to the AAA ATPase family.</text>
</comment>
<comment type="similarity">
    <text evidence="13 14">In the central section; belongs to the AAA ATPase family.</text>
</comment>
<dbReference type="GO" id="GO:0005524">
    <property type="term" value="F:ATP binding"/>
    <property type="evidence" value="ECO:0007669"/>
    <property type="project" value="UniProtKB-UniRule"/>
</dbReference>
<dbReference type="FunFam" id="3.40.50.300:FF:000001">
    <property type="entry name" value="ATP-dependent zinc metalloprotease FtsH"/>
    <property type="match status" value="1"/>
</dbReference>
<dbReference type="GO" id="GO:0004176">
    <property type="term" value="F:ATP-dependent peptidase activity"/>
    <property type="evidence" value="ECO:0007669"/>
    <property type="project" value="InterPro"/>
</dbReference>
<protein>
    <recommendedName>
        <fullName evidence="14">ATP-dependent zinc metalloprotease FtsH</fullName>
        <ecNumber evidence="14">3.4.24.-</ecNumber>
    </recommendedName>
</protein>
<feature type="transmembrane region" description="Helical" evidence="14">
    <location>
        <begin position="27"/>
        <end position="48"/>
    </location>
</feature>
<keyword evidence="10 14" id="KW-1133">Transmembrane helix</keyword>
<dbReference type="InterPro" id="IPR005936">
    <property type="entry name" value="FtsH"/>
</dbReference>
<dbReference type="Gene3D" id="3.40.50.300">
    <property type="entry name" value="P-loop containing nucleotide triphosphate hydrolases"/>
    <property type="match status" value="1"/>
</dbReference>
<dbReference type="GO" id="GO:0030163">
    <property type="term" value="P:protein catabolic process"/>
    <property type="evidence" value="ECO:0007669"/>
    <property type="project" value="UniProtKB-UniRule"/>
</dbReference>
<evidence type="ECO:0000256" key="2">
    <source>
        <dbReference type="ARBA" id="ARBA00010044"/>
    </source>
</evidence>
<keyword evidence="7 14" id="KW-0378">Hydrolase</keyword>
<evidence type="ECO:0000256" key="1">
    <source>
        <dbReference type="ARBA" id="ARBA00004370"/>
    </source>
</evidence>
<evidence type="ECO:0000313" key="18">
    <source>
        <dbReference type="Proteomes" id="UP000554004"/>
    </source>
</evidence>
<dbReference type="InterPro" id="IPR003959">
    <property type="entry name" value="ATPase_AAA_core"/>
</dbReference>
<evidence type="ECO:0000256" key="13">
    <source>
        <dbReference type="ARBA" id="ARBA00061570"/>
    </source>
</evidence>
<dbReference type="InterPro" id="IPR037219">
    <property type="entry name" value="Peptidase_M41-like"/>
</dbReference>
<keyword evidence="6 14" id="KW-0547">Nucleotide-binding</keyword>
<gene>
    <name evidence="17" type="primary">hflB</name>
    <name evidence="14" type="synonym">ftsH</name>
    <name evidence="17" type="ORF">GX618_03560</name>
</gene>
<feature type="transmembrane region" description="Helical" evidence="14">
    <location>
        <begin position="131"/>
        <end position="155"/>
    </location>
</feature>
<sequence>MSEEKKENKGPKVNIIRIRPKKKNAQLIGVISFIVMSLFLTYGINSILGSNSKGSEVPLSEIVLYISEGEYEEVILKDDMVLISQISKVEGQEVVEKKYALIPAGVDFYGLLSDSEVDIKTLQNDYYQPRLGISIGDIISFVFLFAGLGLAYMLIKNMQRSGGQIMDFGQSKAKLLFGKKTGINFEDVAGIDEVKEELTEIVDFLKEPKKYLNIGARIPKGVLLAGAPGTGKTLLARAVAGQAGVPFFHTSGSEFEEMLVGAGASRVRDLFTKARKAAPCIIFIDEIDAVAKKRGTVLHSGAGEQTLNQILVEMDGLEDRENVIVLAATNRPDVLDPAILRPGRFDRLVVVPMPDFQGRKEIIQVHAKNKKFEEGVDLDLIAKKTIGYSGADLENLLNEAAIMAAKEDRKKVTQGDLLESYLKVKLGRKKKGAIGEEDIKVTAYHEAGHAIVAKFTKYATPVEQVSIIPRGMSGGVTVYLPEDDKKHVYKDEMLANLISAVGGRAAEELFIGRISTGASADIEQATAVAKEMVTQYGMSEKLGMVKYGDMEETKHLGYSYGGGRDFSEKYAEMIDSEVKSLIDTAYSEAKKTLSQKKEYVEKLVKMLFENEVVSKDEFDSIFVD</sequence>
<feature type="domain" description="AAA+ ATPase" evidence="16">
    <location>
        <begin position="218"/>
        <end position="355"/>
    </location>
</feature>
<organism evidence="17 18">
    <name type="scientific">Candidatus Dojkabacteria bacterium</name>
    <dbReference type="NCBI Taxonomy" id="2099670"/>
    <lineage>
        <taxon>Bacteria</taxon>
        <taxon>Candidatus Dojkabacteria</taxon>
    </lineage>
</organism>
<accession>A0A847EU37</accession>
<evidence type="ECO:0000256" key="5">
    <source>
        <dbReference type="ARBA" id="ARBA00022723"/>
    </source>
</evidence>
<keyword evidence="14" id="KW-1003">Cell membrane</keyword>
<evidence type="ECO:0000256" key="12">
    <source>
        <dbReference type="ARBA" id="ARBA00023136"/>
    </source>
</evidence>
<comment type="caution">
    <text evidence="17">The sequence shown here is derived from an EMBL/GenBank/DDBJ whole genome shotgun (WGS) entry which is preliminary data.</text>
</comment>
<dbReference type="SUPFAM" id="SSF52540">
    <property type="entry name" value="P-loop containing nucleoside triphosphate hydrolases"/>
    <property type="match status" value="1"/>
</dbReference>
<evidence type="ECO:0000256" key="15">
    <source>
        <dbReference type="RuleBase" id="RU003651"/>
    </source>
</evidence>
<dbReference type="GO" id="GO:0006508">
    <property type="term" value="P:proteolysis"/>
    <property type="evidence" value="ECO:0007669"/>
    <property type="project" value="UniProtKB-KW"/>
</dbReference>
<evidence type="ECO:0000256" key="11">
    <source>
        <dbReference type="ARBA" id="ARBA00023049"/>
    </source>
</evidence>
<feature type="active site" evidence="14">
    <location>
        <position position="446"/>
    </location>
</feature>
<dbReference type="PANTHER" id="PTHR23076:SF97">
    <property type="entry name" value="ATP-DEPENDENT ZINC METALLOPROTEASE YME1L1"/>
    <property type="match status" value="1"/>
</dbReference>
<dbReference type="InterPro" id="IPR027417">
    <property type="entry name" value="P-loop_NTPase"/>
</dbReference>
<dbReference type="InterPro" id="IPR003593">
    <property type="entry name" value="AAA+_ATPase"/>
</dbReference>
<comment type="subcellular location">
    <subcellularLocation>
        <location evidence="14">Cell membrane</location>
        <topology evidence="14">Multi-pass membrane protein</topology>
        <orientation evidence="14">Cytoplasmic side</orientation>
    </subcellularLocation>
    <subcellularLocation>
        <location evidence="1">Membrane</location>
    </subcellularLocation>
</comment>
<dbReference type="Gene3D" id="1.20.58.760">
    <property type="entry name" value="Peptidase M41"/>
    <property type="match status" value="1"/>
</dbReference>
<dbReference type="FunFam" id="1.10.8.60:FF:000001">
    <property type="entry name" value="ATP-dependent zinc metalloprotease FtsH"/>
    <property type="match status" value="1"/>
</dbReference>
<dbReference type="EMBL" id="JAAZAL010000123">
    <property type="protein sequence ID" value="NLE31319.1"/>
    <property type="molecule type" value="Genomic_DNA"/>
</dbReference>
<reference evidence="17 18" key="1">
    <citation type="journal article" date="2020" name="Biotechnol. Biofuels">
        <title>New insights from the biogas microbiome by comprehensive genome-resolved metagenomics of nearly 1600 species originating from multiple anaerobic digesters.</title>
        <authorList>
            <person name="Campanaro S."/>
            <person name="Treu L."/>
            <person name="Rodriguez-R L.M."/>
            <person name="Kovalovszki A."/>
            <person name="Ziels R.M."/>
            <person name="Maus I."/>
            <person name="Zhu X."/>
            <person name="Kougias P.G."/>
            <person name="Basile A."/>
            <person name="Luo G."/>
            <person name="Schluter A."/>
            <person name="Konstantinidis K.T."/>
            <person name="Angelidaki I."/>
        </authorList>
    </citation>
    <scope>NUCLEOTIDE SEQUENCE [LARGE SCALE GENOMIC DNA]</scope>
    <source>
        <strain evidence="17">AS06rmzACSIP_421</strain>
    </source>
</reference>
<evidence type="ECO:0000256" key="6">
    <source>
        <dbReference type="ARBA" id="ARBA00022741"/>
    </source>
</evidence>
<dbReference type="SUPFAM" id="SSF140990">
    <property type="entry name" value="FtsH protease domain-like"/>
    <property type="match status" value="1"/>
</dbReference>
<dbReference type="InterPro" id="IPR003960">
    <property type="entry name" value="ATPase_AAA_CS"/>
</dbReference>
<dbReference type="Pfam" id="PF00004">
    <property type="entry name" value="AAA"/>
    <property type="match status" value="1"/>
</dbReference>
<keyword evidence="8 14" id="KW-0862">Zinc</keyword>
<dbReference type="FunFam" id="1.20.58.760:FF:000001">
    <property type="entry name" value="ATP-dependent zinc metalloprotease FtsH"/>
    <property type="match status" value="1"/>
</dbReference>
<evidence type="ECO:0000256" key="4">
    <source>
        <dbReference type="ARBA" id="ARBA00022692"/>
    </source>
</evidence>
<dbReference type="CDD" id="cd19501">
    <property type="entry name" value="RecA-like_FtsH"/>
    <property type="match status" value="1"/>
</dbReference>
<evidence type="ECO:0000256" key="7">
    <source>
        <dbReference type="ARBA" id="ARBA00022801"/>
    </source>
</evidence>
<dbReference type="GO" id="GO:0008270">
    <property type="term" value="F:zinc ion binding"/>
    <property type="evidence" value="ECO:0007669"/>
    <property type="project" value="UniProtKB-UniRule"/>
</dbReference>
<feature type="binding site" evidence="14">
    <location>
        <begin position="226"/>
        <end position="233"/>
    </location>
    <ligand>
        <name>ATP</name>
        <dbReference type="ChEBI" id="CHEBI:30616"/>
    </ligand>
</feature>
<dbReference type="SMART" id="SM00382">
    <property type="entry name" value="AAA"/>
    <property type="match status" value="1"/>
</dbReference>
<dbReference type="Proteomes" id="UP000554004">
    <property type="component" value="Unassembled WGS sequence"/>
</dbReference>
<dbReference type="AlphaFoldDB" id="A0A847EU37"/>
<dbReference type="GO" id="GO:0016887">
    <property type="term" value="F:ATP hydrolysis activity"/>
    <property type="evidence" value="ECO:0007669"/>
    <property type="project" value="UniProtKB-UniRule"/>
</dbReference>
<dbReference type="Gene3D" id="1.10.8.60">
    <property type="match status" value="1"/>
</dbReference>
<comment type="similarity">
    <text evidence="2 14">In the C-terminal section; belongs to the peptidase M41 family.</text>
</comment>
<comment type="subunit">
    <text evidence="14">Homohexamer.</text>
</comment>
<evidence type="ECO:0000256" key="14">
    <source>
        <dbReference type="HAMAP-Rule" id="MF_01458"/>
    </source>
</evidence>
<keyword evidence="9 14" id="KW-0067">ATP-binding</keyword>
<comment type="cofactor">
    <cofactor evidence="14">
        <name>Zn(2+)</name>
        <dbReference type="ChEBI" id="CHEBI:29105"/>
    </cofactor>
    <text evidence="14">Binds 1 zinc ion per subunit.</text>
</comment>
<dbReference type="PROSITE" id="PS00674">
    <property type="entry name" value="AAA"/>
    <property type="match status" value="1"/>
</dbReference>
<feature type="binding site" evidence="14">
    <location>
        <position position="521"/>
    </location>
    <ligand>
        <name>Zn(2+)</name>
        <dbReference type="ChEBI" id="CHEBI:29105"/>
        <note>catalytic</note>
    </ligand>
</feature>
<proteinExistence type="inferred from homology"/>
<feature type="binding site" evidence="14">
    <location>
        <position position="449"/>
    </location>
    <ligand>
        <name>Zn(2+)</name>
        <dbReference type="ChEBI" id="CHEBI:29105"/>
        <note>catalytic</note>
    </ligand>
</feature>
<feature type="binding site" evidence="14">
    <location>
        <position position="445"/>
    </location>
    <ligand>
        <name>Zn(2+)</name>
        <dbReference type="ChEBI" id="CHEBI:29105"/>
        <note>catalytic</note>
    </ligand>
</feature>
<name>A0A847EU37_9BACT</name>
<dbReference type="Pfam" id="PF01434">
    <property type="entry name" value="Peptidase_M41"/>
    <property type="match status" value="1"/>
</dbReference>
<keyword evidence="12 14" id="KW-0472">Membrane</keyword>
<evidence type="ECO:0000256" key="8">
    <source>
        <dbReference type="ARBA" id="ARBA00022833"/>
    </source>
</evidence>
<dbReference type="InterPro" id="IPR041569">
    <property type="entry name" value="AAA_lid_3"/>
</dbReference>
<keyword evidence="4 14" id="KW-0812">Transmembrane</keyword>
<evidence type="ECO:0000259" key="16">
    <source>
        <dbReference type="SMART" id="SM00382"/>
    </source>
</evidence>
<dbReference type="HAMAP" id="MF_01458">
    <property type="entry name" value="FtsH"/>
    <property type="match status" value="1"/>
</dbReference>
<evidence type="ECO:0000256" key="9">
    <source>
        <dbReference type="ARBA" id="ARBA00022840"/>
    </source>
</evidence>
<dbReference type="PANTHER" id="PTHR23076">
    <property type="entry name" value="METALLOPROTEASE M41 FTSH"/>
    <property type="match status" value="1"/>
</dbReference>
<dbReference type="GO" id="GO:0004222">
    <property type="term" value="F:metalloendopeptidase activity"/>
    <property type="evidence" value="ECO:0007669"/>
    <property type="project" value="InterPro"/>
</dbReference>
<keyword evidence="11 14" id="KW-0482">Metalloprotease</keyword>
<dbReference type="Pfam" id="PF17862">
    <property type="entry name" value="AAA_lid_3"/>
    <property type="match status" value="1"/>
</dbReference>
<evidence type="ECO:0000256" key="3">
    <source>
        <dbReference type="ARBA" id="ARBA00022670"/>
    </source>
</evidence>
<evidence type="ECO:0000256" key="10">
    <source>
        <dbReference type="ARBA" id="ARBA00022989"/>
    </source>
</evidence>
<comment type="function">
    <text evidence="14">Acts as a processive, ATP-dependent zinc metallopeptidase for both cytoplasmic and membrane proteins. Plays a role in the quality control of integral membrane proteins.</text>
</comment>
<dbReference type="InterPro" id="IPR000642">
    <property type="entry name" value="Peptidase_M41"/>
</dbReference>
<dbReference type="GO" id="GO:0005886">
    <property type="term" value="C:plasma membrane"/>
    <property type="evidence" value="ECO:0007669"/>
    <property type="project" value="UniProtKB-SubCell"/>
</dbReference>
<dbReference type="EC" id="3.4.24.-" evidence="14"/>
<keyword evidence="5 14" id="KW-0479">Metal-binding</keyword>
<dbReference type="NCBIfam" id="TIGR01241">
    <property type="entry name" value="FtsH_fam"/>
    <property type="match status" value="1"/>
</dbReference>
<evidence type="ECO:0000313" key="17">
    <source>
        <dbReference type="EMBL" id="NLE31319.1"/>
    </source>
</evidence>